<evidence type="ECO:0000313" key="5">
    <source>
        <dbReference type="Proteomes" id="UP000529637"/>
    </source>
</evidence>
<keyword evidence="5" id="KW-1185">Reference proteome</keyword>
<name>A0A7Y6TVI8_9BURK</name>
<comment type="caution">
    <text evidence="4">The sequence shown here is derived from an EMBL/GenBank/DDBJ whole genome shotgun (WGS) entry which is preliminary data.</text>
</comment>
<dbReference type="InterPro" id="IPR011006">
    <property type="entry name" value="CheY-like_superfamily"/>
</dbReference>
<accession>A0A7Y6TVI8</accession>
<feature type="domain" description="Response regulatory" evidence="3">
    <location>
        <begin position="10"/>
        <end position="125"/>
    </location>
</feature>
<evidence type="ECO:0000256" key="2">
    <source>
        <dbReference type="PROSITE-ProRule" id="PRU00169"/>
    </source>
</evidence>
<evidence type="ECO:0000256" key="1">
    <source>
        <dbReference type="ARBA" id="ARBA00022553"/>
    </source>
</evidence>
<dbReference type="PROSITE" id="PS50110">
    <property type="entry name" value="RESPONSE_REGULATORY"/>
    <property type="match status" value="1"/>
</dbReference>
<dbReference type="RefSeq" id="WP_176066592.1">
    <property type="nucleotide sequence ID" value="NZ_JABWMJ010000002.1"/>
</dbReference>
<reference evidence="4 5" key="1">
    <citation type="submission" date="2020-06" db="EMBL/GenBank/DDBJ databases">
        <title>Schlegella sp. ID0723 isolated from air conditioner.</title>
        <authorList>
            <person name="Kim D.Y."/>
            <person name="Kim D.-U."/>
        </authorList>
    </citation>
    <scope>NUCLEOTIDE SEQUENCE [LARGE SCALE GENOMIC DNA]</scope>
    <source>
        <strain evidence="4 5">ID0723</strain>
    </source>
</reference>
<evidence type="ECO:0000259" key="3">
    <source>
        <dbReference type="PROSITE" id="PS50110"/>
    </source>
</evidence>
<sequence>MTGARPDAVHILLVDRETDTLELLGMSLRVSGFRVSTASSAEAARAQIHADVPDVVLLDLPIEPEPAELEVARQLRAEPETAGVKVVLHTSLPEAAVSQRFGAYDAFVRKPAPVEQIVETVDAALHGGDSHCRS</sequence>
<proteinExistence type="predicted"/>
<dbReference type="GO" id="GO:0000160">
    <property type="term" value="P:phosphorelay signal transduction system"/>
    <property type="evidence" value="ECO:0007669"/>
    <property type="project" value="InterPro"/>
</dbReference>
<dbReference type="Pfam" id="PF00072">
    <property type="entry name" value="Response_reg"/>
    <property type="match status" value="1"/>
</dbReference>
<dbReference type="Gene3D" id="3.40.50.2300">
    <property type="match status" value="1"/>
</dbReference>
<dbReference type="InterPro" id="IPR001789">
    <property type="entry name" value="Sig_transdc_resp-reg_receiver"/>
</dbReference>
<dbReference type="SUPFAM" id="SSF52172">
    <property type="entry name" value="CheY-like"/>
    <property type="match status" value="1"/>
</dbReference>
<protein>
    <submittedName>
        <fullName evidence="4">Response regulator</fullName>
    </submittedName>
</protein>
<dbReference type="EMBL" id="JABWMJ010000002">
    <property type="protein sequence ID" value="NUZ05043.1"/>
    <property type="molecule type" value="Genomic_DNA"/>
</dbReference>
<keyword evidence="1 2" id="KW-0597">Phosphoprotein</keyword>
<dbReference type="AlphaFoldDB" id="A0A7Y6TVI8"/>
<feature type="modified residue" description="4-aspartylphosphate" evidence="2">
    <location>
        <position position="59"/>
    </location>
</feature>
<dbReference type="SMART" id="SM00448">
    <property type="entry name" value="REC"/>
    <property type="match status" value="1"/>
</dbReference>
<dbReference type="PANTHER" id="PTHR44591">
    <property type="entry name" value="STRESS RESPONSE REGULATOR PROTEIN 1"/>
    <property type="match status" value="1"/>
</dbReference>
<dbReference type="Proteomes" id="UP000529637">
    <property type="component" value="Unassembled WGS sequence"/>
</dbReference>
<gene>
    <name evidence="4" type="ORF">HQN59_04625</name>
</gene>
<organism evidence="4 5">
    <name type="scientific">Piscinibacter koreensis</name>
    <dbReference type="NCBI Taxonomy" id="2742824"/>
    <lineage>
        <taxon>Bacteria</taxon>
        <taxon>Pseudomonadati</taxon>
        <taxon>Pseudomonadota</taxon>
        <taxon>Betaproteobacteria</taxon>
        <taxon>Burkholderiales</taxon>
        <taxon>Sphaerotilaceae</taxon>
        <taxon>Piscinibacter</taxon>
    </lineage>
</organism>
<dbReference type="PANTHER" id="PTHR44591:SF23">
    <property type="entry name" value="CHEY SUBFAMILY"/>
    <property type="match status" value="1"/>
</dbReference>
<evidence type="ECO:0000313" key="4">
    <source>
        <dbReference type="EMBL" id="NUZ05043.1"/>
    </source>
</evidence>
<dbReference type="InterPro" id="IPR050595">
    <property type="entry name" value="Bact_response_regulator"/>
</dbReference>